<protein>
    <recommendedName>
        <fullName evidence="3 6">DNA replication complex GINS protein SLD5</fullName>
    </recommendedName>
</protein>
<keyword evidence="5 6" id="KW-0539">Nucleus</keyword>
<evidence type="ECO:0000256" key="5">
    <source>
        <dbReference type="ARBA" id="ARBA00023242"/>
    </source>
</evidence>
<proteinExistence type="inferred from homology"/>
<keyword evidence="10" id="KW-1185">Reference proteome</keyword>
<evidence type="ECO:0000259" key="7">
    <source>
        <dbReference type="Pfam" id="PF05916"/>
    </source>
</evidence>
<comment type="similarity">
    <text evidence="2 6">Belongs to the GINS4/SLD5 family.</text>
</comment>
<dbReference type="Pfam" id="PF05916">
    <property type="entry name" value="Sld5"/>
    <property type="match status" value="1"/>
</dbReference>
<comment type="caution">
    <text evidence="9">The sequence shown here is derived from an EMBL/GenBank/DDBJ whole genome shotgun (WGS) entry which is preliminary data.</text>
</comment>
<dbReference type="SUPFAM" id="SSF160059">
    <property type="entry name" value="PriA/YqbF domain"/>
    <property type="match status" value="1"/>
</dbReference>
<keyword evidence="4 6" id="KW-0235">DNA replication</keyword>
<sequence>MNNMDIDHDLNNLLEIEEDEEDEILLSPATLVKIIEEAWLNEKFSPEILPNKQEYVDLLLGQLAAMDDNLENASDRDIKKGVHQLEVDRLKFLVCSYLRTRLEKIETYIEHILKQENERIEKGEEMYLTDAEFNFANNFKEGVDKHFDNLMGIHPTMPISWKNQIVQPNINSFVFAKSKADIESILIDEGNDDETVYVNKDSQIIISYNSVSNLVKNGDVQLI</sequence>
<feature type="domain" description="DNA replication complex GINS protein SLD5 C-terminal" evidence="8">
    <location>
        <begin position="168"/>
        <end position="223"/>
    </location>
</feature>
<feature type="domain" description="GINS subunit" evidence="7">
    <location>
        <begin position="78"/>
        <end position="150"/>
    </location>
</feature>
<comment type="function">
    <text evidence="6">The GINS complex plays an essential role in the initiation of DNA replication.</text>
</comment>
<evidence type="ECO:0000256" key="1">
    <source>
        <dbReference type="ARBA" id="ARBA00004123"/>
    </source>
</evidence>
<dbReference type="GO" id="GO:0006260">
    <property type="term" value="P:DNA replication"/>
    <property type="evidence" value="ECO:0007669"/>
    <property type="project" value="UniProtKB-KW"/>
</dbReference>
<dbReference type="EMBL" id="JABFTP020000124">
    <property type="protein sequence ID" value="KAL3280370.1"/>
    <property type="molecule type" value="Genomic_DNA"/>
</dbReference>
<gene>
    <name evidence="9" type="ORF">HHI36_017859</name>
</gene>
<dbReference type="InterPro" id="IPR031633">
    <property type="entry name" value="SLD5_C"/>
</dbReference>
<dbReference type="Gene3D" id="3.40.5.60">
    <property type="match status" value="1"/>
</dbReference>
<reference evidence="9 10" key="1">
    <citation type="journal article" date="2021" name="BMC Biol.">
        <title>Horizontally acquired antibacterial genes associated with adaptive radiation of ladybird beetles.</title>
        <authorList>
            <person name="Li H.S."/>
            <person name="Tang X.F."/>
            <person name="Huang Y.H."/>
            <person name="Xu Z.Y."/>
            <person name="Chen M.L."/>
            <person name="Du X.Y."/>
            <person name="Qiu B.Y."/>
            <person name="Chen P.T."/>
            <person name="Zhang W."/>
            <person name="Slipinski A."/>
            <person name="Escalona H.E."/>
            <person name="Waterhouse R.M."/>
            <person name="Zwick A."/>
            <person name="Pang H."/>
        </authorList>
    </citation>
    <scope>NUCLEOTIDE SEQUENCE [LARGE SCALE GENOMIC DNA]</scope>
    <source>
        <strain evidence="9">SYSU2018</strain>
    </source>
</reference>
<comment type="subcellular location">
    <subcellularLocation>
        <location evidence="1 6">Nucleus</location>
    </subcellularLocation>
</comment>
<dbReference type="InterPro" id="IPR036224">
    <property type="entry name" value="GINS_bundle-like_dom_sf"/>
</dbReference>
<dbReference type="Pfam" id="PF16922">
    <property type="entry name" value="SLD5_C"/>
    <property type="match status" value="1"/>
</dbReference>
<dbReference type="InterPro" id="IPR008591">
    <property type="entry name" value="GINS_Sld5"/>
</dbReference>
<dbReference type="CDD" id="cd21692">
    <property type="entry name" value="GINS_B_Sld5"/>
    <property type="match status" value="1"/>
</dbReference>
<dbReference type="PANTHER" id="PTHR21206">
    <property type="entry name" value="SLD5 PROTEIN"/>
    <property type="match status" value="1"/>
</dbReference>
<dbReference type="PIRSF" id="PIRSF007764">
    <property type="entry name" value="Sld5"/>
    <property type="match status" value="1"/>
</dbReference>
<dbReference type="SUPFAM" id="SSF158573">
    <property type="entry name" value="GINS helical bundle-like"/>
    <property type="match status" value="1"/>
</dbReference>
<dbReference type="Proteomes" id="UP001516400">
    <property type="component" value="Unassembled WGS sequence"/>
</dbReference>
<dbReference type="CDD" id="cd11711">
    <property type="entry name" value="GINS_A_Sld5"/>
    <property type="match status" value="1"/>
</dbReference>
<evidence type="ECO:0000256" key="4">
    <source>
        <dbReference type="ARBA" id="ARBA00022705"/>
    </source>
</evidence>
<evidence type="ECO:0000259" key="8">
    <source>
        <dbReference type="Pfam" id="PF16922"/>
    </source>
</evidence>
<dbReference type="AlphaFoldDB" id="A0ABD2NQB8"/>
<evidence type="ECO:0000256" key="6">
    <source>
        <dbReference type="PIRNR" id="PIRNR007764"/>
    </source>
</evidence>
<name>A0ABD2NQB8_9CUCU</name>
<dbReference type="InterPro" id="IPR038749">
    <property type="entry name" value="Sld5_GINS_A"/>
</dbReference>
<evidence type="ECO:0000313" key="9">
    <source>
        <dbReference type="EMBL" id="KAL3280370.1"/>
    </source>
</evidence>
<dbReference type="InterPro" id="IPR021151">
    <property type="entry name" value="GINS_A"/>
</dbReference>
<evidence type="ECO:0000256" key="2">
    <source>
        <dbReference type="ARBA" id="ARBA00008187"/>
    </source>
</evidence>
<organism evidence="9 10">
    <name type="scientific">Cryptolaemus montrouzieri</name>
    <dbReference type="NCBI Taxonomy" id="559131"/>
    <lineage>
        <taxon>Eukaryota</taxon>
        <taxon>Metazoa</taxon>
        <taxon>Ecdysozoa</taxon>
        <taxon>Arthropoda</taxon>
        <taxon>Hexapoda</taxon>
        <taxon>Insecta</taxon>
        <taxon>Pterygota</taxon>
        <taxon>Neoptera</taxon>
        <taxon>Endopterygota</taxon>
        <taxon>Coleoptera</taxon>
        <taxon>Polyphaga</taxon>
        <taxon>Cucujiformia</taxon>
        <taxon>Coccinelloidea</taxon>
        <taxon>Coccinellidae</taxon>
        <taxon>Scymninae</taxon>
        <taxon>Scymnini</taxon>
        <taxon>Cryptolaemus</taxon>
    </lineage>
</organism>
<dbReference type="PANTHER" id="PTHR21206:SF0">
    <property type="entry name" value="DNA REPLICATION COMPLEX GINS PROTEIN SLD5"/>
    <property type="match status" value="1"/>
</dbReference>
<dbReference type="GO" id="GO:0000811">
    <property type="term" value="C:GINS complex"/>
    <property type="evidence" value="ECO:0007669"/>
    <property type="project" value="UniProtKB-UniRule"/>
</dbReference>
<evidence type="ECO:0000313" key="10">
    <source>
        <dbReference type="Proteomes" id="UP001516400"/>
    </source>
</evidence>
<dbReference type="Gene3D" id="1.20.58.1030">
    <property type="match status" value="1"/>
</dbReference>
<evidence type="ECO:0000256" key="3">
    <source>
        <dbReference type="ARBA" id="ARBA00014804"/>
    </source>
</evidence>
<accession>A0ABD2NQB8</accession>